<evidence type="ECO:0008006" key="4">
    <source>
        <dbReference type="Google" id="ProtNLM"/>
    </source>
</evidence>
<dbReference type="InterPro" id="IPR036412">
    <property type="entry name" value="HAD-like_sf"/>
</dbReference>
<dbReference type="InterPro" id="IPR023214">
    <property type="entry name" value="HAD_sf"/>
</dbReference>
<evidence type="ECO:0000256" key="1">
    <source>
        <dbReference type="ARBA" id="ARBA00008106"/>
    </source>
</evidence>
<dbReference type="PRINTS" id="PR00413">
    <property type="entry name" value="HADHALOGNASE"/>
</dbReference>
<dbReference type="PANTHER" id="PTHR43316:SF3">
    <property type="entry name" value="HALOACID DEHALOGENASE, TYPE II (AFU_ORTHOLOGUE AFUA_2G07750)-RELATED"/>
    <property type="match status" value="1"/>
</dbReference>
<protein>
    <recommendedName>
        <fullName evidence="4">Haloacid dehalogenase, type II</fullName>
    </recommendedName>
</protein>
<dbReference type="Pfam" id="PF00702">
    <property type="entry name" value="Hydrolase"/>
    <property type="match status" value="1"/>
</dbReference>
<keyword evidence="2" id="KW-0378">Hydrolase</keyword>
<dbReference type="Gene3D" id="1.10.150.240">
    <property type="entry name" value="Putative phosphatase, domain 2"/>
    <property type="match status" value="1"/>
</dbReference>
<dbReference type="InterPro" id="IPR006328">
    <property type="entry name" value="2-HAD"/>
</dbReference>
<gene>
    <name evidence="3" type="ORF">METZ01_LOCUS153775</name>
</gene>
<dbReference type="InterPro" id="IPR006439">
    <property type="entry name" value="HAD-SF_hydro_IA"/>
</dbReference>
<dbReference type="NCBIfam" id="TIGR01428">
    <property type="entry name" value="HAD_type_II"/>
    <property type="match status" value="1"/>
</dbReference>
<dbReference type="SFLD" id="SFLDS00003">
    <property type="entry name" value="Haloacid_Dehalogenase"/>
    <property type="match status" value="1"/>
</dbReference>
<evidence type="ECO:0000256" key="2">
    <source>
        <dbReference type="ARBA" id="ARBA00022801"/>
    </source>
</evidence>
<dbReference type="NCBIfam" id="TIGR01493">
    <property type="entry name" value="HAD-SF-IA-v2"/>
    <property type="match status" value="1"/>
</dbReference>
<dbReference type="SFLD" id="SFLDF00045">
    <property type="entry name" value="2-haloacid_dehalogenase"/>
    <property type="match status" value="1"/>
</dbReference>
<dbReference type="SFLD" id="SFLDG01129">
    <property type="entry name" value="C1.5:_HAD__Beta-PGM__Phosphata"/>
    <property type="match status" value="1"/>
</dbReference>
<dbReference type="CDD" id="cd02588">
    <property type="entry name" value="HAD_L2-DEX"/>
    <property type="match status" value="1"/>
</dbReference>
<name>A0A382AI07_9ZZZZ</name>
<dbReference type="AlphaFoldDB" id="A0A382AI07"/>
<evidence type="ECO:0000313" key="3">
    <source>
        <dbReference type="EMBL" id="SVB00921.1"/>
    </source>
</evidence>
<dbReference type="PANTHER" id="PTHR43316">
    <property type="entry name" value="HYDROLASE, HALOACID DELAHOGENASE-RELATED"/>
    <property type="match status" value="1"/>
</dbReference>
<sequence length="229" mass="25392">MADFALKPVQHAVFDAYGTLFDVHSAASRHQARLGEKAQAVSALWRTKQLEYTWLRSLMQRYVDFWQVTQDSLDYALDSHGIDDIILRQDLLNAYQELACYQEVPETLLNLKELGLGTAVLSNGAPKMLEAAVLNSNLEKILDSVFSVDSIGIFKPAPQVYQLATDQLGCTPEEILFFSSNAWDVSGAATFGFQAVWVNRFGQAPERLPGTPVLEIKTLDAVLKHLSSG</sequence>
<dbReference type="SUPFAM" id="SSF56784">
    <property type="entry name" value="HAD-like"/>
    <property type="match status" value="1"/>
</dbReference>
<comment type="similarity">
    <text evidence="1">Belongs to the HAD-like hydrolase superfamily. S-2-haloalkanoic acid dehalogenase family.</text>
</comment>
<dbReference type="InterPro" id="IPR051540">
    <property type="entry name" value="S-2-haloacid_dehalogenase"/>
</dbReference>
<dbReference type="SFLD" id="SFLDG01135">
    <property type="entry name" value="C1.5.6:_HAD__Beta-PGM__Phospha"/>
    <property type="match status" value="1"/>
</dbReference>
<proteinExistence type="inferred from homology"/>
<dbReference type="Gene3D" id="3.40.50.1000">
    <property type="entry name" value="HAD superfamily/HAD-like"/>
    <property type="match status" value="1"/>
</dbReference>
<reference evidence="3" key="1">
    <citation type="submission" date="2018-05" db="EMBL/GenBank/DDBJ databases">
        <authorList>
            <person name="Lanie J.A."/>
            <person name="Ng W.-L."/>
            <person name="Kazmierczak K.M."/>
            <person name="Andrzejewski T.M."/>
            <person name="Davidsen T.M."/>
            <person name="Wayne K.J."/>
            <person name="Tettelin H."/>
            <person name="Glass J.I."/>
            <person name="Rusch D."/>
            <person name="Podicherti R."/>
            <person name="Tsui H.-C.T."/>
            <person name="Winkler M.E."/>
        </authorList>
    </citation>
    <scope>NUCLEOTIDE SEQUENCE</scope>
</reference>
<dbReference type="GO" id="GO:0019120">
    <property type="term" value="F:hydrolase activity, acting on acid halide bonds, in C-halide compounds"/>
    <property type="evidence" value="ECO:0007669"/>
    <property type="project" value="InterPro"/>
</dbReference>
<accession>A0A382AI07</accession>
<dbReference type="InterPro" id="IPR023198">
    <property type="entry name" value="PGP-like_dom2"/>
</dbReference>
<organism evidence="3">
    <name type="scientific">marine metagenome</name>
    <dbReference type="NCBI Taxonomy" id="408172"/>
    <lineage>
        <taxon>unclassified sequences</taxon>
        <taxon>metagenomes</taxon>
        <taxon>ecological metagenomes</taxon>
    </lineage>
</organism>
<dbReference type="EMBL" id="UINC01025403">
    <property type="protein sequence ID" value="SVB00921.1"/>
    <property type="molecule type" value="Genomic_DNA"/>
</dbReference>